<dbReference type="OrthoDB" id="614844at2759"/>
<dbReference type="CDD" id="cd03816">
    <property type="entry name" value="GT33_ALG1-like"/>
    <property type="match status" value="1"/>
</dbReference>
<dbReference type="Gene3D" id="3.40.50.2000">
    <property type="entry name" value="Glycogen Phosphorylase B"/>
    <property type="match status" value="1"/>
</dbReference>
<organism evidence="9 10">
    <name type="scientific">Ostreococcus lucimarinus (strain CCE9901)</name>
    <dbReference type="NCBI Taxonomy" id="436017"/>
    <lineage>
        <taxon>Eukaryota</taxon>
        <taxon>Viridiplantae</taxon>
        <taxon>Chlorophyta</taxon>
        <taxon>Mamiellophyceae</taxon>
        <taxon>Mamiellales</taxon>
        <taxon>Bathycoccaceae</taxon>
        <taxon>Ostreococcus</taxon>
    </lineage>
</organism>
<dbReference type="KEGG" id="olu:OSTLU_18368"/>
<dbReference type="PANTHER" id="PTHR13036:SF0">
    <property type="entry name" value="CHITOBIOSYLDIPHOSPHODOLICHOL BETA-MANNOSYLTRANSFERASE"/>
    <property type="match status" value="1"/>
</dbReference>
<evidence type="ECO:0000256" key="8">
    <source>
        <dbReference type="ARBA" id="ARBA00023136"/>
    </source>
</evidence>
<dbReference type="EMBL" id="CP000595">
    <property type="protein sequence ID" value="ABP00059.1"/>
    <property type="molecule type" value="Genomic_DNA"/>
</dbReference>
<keyword evidence="3" id="KW-0328">Glycosyltransferase</keyword>
<name>A4S8H0_OSTLU</name>
<dbReference type="InterPro" id="IPR026051">
    <property type="entry name" value="ALG1-like"/>
</dbReference>
<keyword evidence="6" id="KW-0256">Endoplasmic reticulum</keyword>
<comment type="pathway">
    <text evidence="2">Protein modification; protein glycosylation.</text>
</comment>
<comment type="subcellular location">
    <subcellularLocation>
        <location evidence="1">Endoplasmic reticulum membrane</location>
        <topology evidence="1">Single-pass membrane protein</topology>
    </subcellularLocation>
</comment>
<dbReference type="HOGENOM" id="CLU_012079_0_0_1"/>
<evidence type="ECO:0000256" key="1">
    <source>
        <dbReference type="ARBA" id="ARBA00004389"/>
    </source>
</evidence>
<dbReference type="CAZy" id="GT33">
    <property type="family name" value="Glycosyltransferase Family 33"/>
</dbReference>
<dbReference type="Pfam" id="PF13692">
    <property type="entry name" value="Glyco_trans_1_4"/>
    <property type="match status" value="1"/>
</dbReference>
<dbReference type="GeneID" id="5005730"/>
<evidence type="ECO:0000313" key="10">
    <source>
        <dbReference type="Proteomes" id="UP000001568"/>
    </source>
</evidence>
<protein>
    <recommendedName>
        <fullName evidence="11">Glycosyltransferase subfamily 4-like N-terminal domain-containing protein</fullName>
    </recommendedName>
</protein>
<evidence type="ECO:0008006" key="11">
    <source>
        <dbReference type="Google" id="ProtNLM"/>
    </source>
</evidence>
<dbReference type="GO" id="GO:0000030">
    <property type="term" value="F:mannosyltransferase activity"/>
    <property type="evidence" value="ECO:0007669"/>
    <property type="project" value="InterPro"/>
</dbReference>
<evidence type="ECO:0000256" key="3">
    <source>
        <dbReference type="ARBA" id="ARBA00022676"/>
    </source>
</evidence>
<dbReference type="Proteomes" id="UP000001568">
    <property type="component" value="Chromosome 15"/>
</dbReference>
<dbReference type="STRING" id="436017.A4S8H0"/>
<evidence type="ECO:0000256" key="5">
    <source>
        <dbReference type="ARBA" id="ARBA00022692"/>
    </source>
</evidence>
<keyword evidence="10" id="KW-1185">Reference proteome</keyword>
<evidence type="ECO:0000256" key="4">
    <source>
        <dbReference type="ARBA" id="ARBA00022679"/>
    </source>
</evidence>
<keyword evidence="8" id="KW-0472">Membrane</keyword>
<dbReference type="OMA" id="CKLIIDW"/>
<dbReference type="GO" id="GO:0005789">
    <property type="term" value="C:endoplasmic reticulum membrane"/>
    <property type="evidence" value="ECO:0007669"/>
    <property type="project" value="UniProtKB-SubCell"/>
</dbReference>
<accession>A4S8H0</accession>
<dbReference type="Gramene" id="ABP00059">
    <property type="protein sequence ID" value="ABP00059"/>
    <property type="gene ID" value="OSTLU_18368"/>
</dbReference>
<keyword evidence="4" id="KW-0808">Transferase</keyword>
<keyword evidence="7" id="KW-1133">Transmembrane helix</keyword>
<dbReference type="RefSeq" id="XP_001421765.1">
    <property type="nucleotide sequence ID" value="XM_001421728.1"/>
</dbReference>
<dbReference type="SUPFAM" id="SSF53756">
    <property type="entry name" value="UDP-Glycosyltransferase/glycogen phosphorylase"/>
    <property type="match status" value="1"/>
</dbReference>
<evidence type="ECO:0000256" key="6">
    <source>
        <dbReference type="ARBA" id="ARBA00022824"/>
    </source>
</evidence>
<evidence type="ECO:0000256" key="7">
    <source>
        <dbReference type="ARBA" id="ARBA00022989"/>
    </source>
</evidence>
<dbReference type="PANTHER" id="PTHR13036">
    <property type="entry name" value="BETA1,4 MANNOSYLTRANSFERASE"/>
    <property type="match status" value="1"/>
</dbReference>
<keyword evidence="5" id="KW-0812">Transmembrane</keyword>
<sequence>MTKRRTALVVLGDFGRSPRMQYHALSLARDADRAVDVVCYSGTPPIDALSREDAVTMRYVVGCRWRWLTRVPLALALGTRVAAQCAHLFWILMTMQRCEEMLIQNPPCVPTFLVCGIVCRARRTRLVVDWHNFAYTLFGMKRGDASATTRMLKWYERTQGKMWGDAHVCVTKAMGNFLEKEWKIEGARVVEDRAAERFREAAREATTPEDALDRFLRGTHENMTKNKPRFIVSSTSWTPDEDFGVLLDAAVAYDARKRAKGDHASKSYPDIVIIITGQGPRKTMYEKKINELALEHVAFRTVWLDAADYPRALANAHLGVSLHTSSSGLDLPMKIVDMFGASLPVAAMRYAVIGELVQEGVNGVLFADATELAAMFAKLLRGDERLTLRALKHGAAKWGEQTWDDHWKRCALPVFADAA</sequence>
<reference evidence="9 10" key="1">
    <citation type="journal article" date="2007" name="Proc. Natl. Acad. Sci. U.S.A.">
        <title>The tiny eukaryote Ostreococcus provides genomic insights into the paradox of plankton speciation.</title>
        <authorList>
            <person name="Palenik B."/>
            <person name="Grimwood J."/>
            <person name="Aerts A."/>
            <person name="Rouze P."/>
            <person name="Salamov A."/>
            <person name="Putnam N."/>
            <person name="Dupont C."/>
            <person name="Jorgensen R."/>
            <person name="Derelle E."/>
            <person name="Rombauts S."/>
            <person name="Zhou K."/>
            <person name="Otillar R."/>
            <person name="Merchant S.S."/>
            <person name="Podell S."/>
            <person name="Gaasterland T."/>
            <person name="Napoli C."/>
            <person name="Gendler K."/>
            <person name="Manuell A."/>
            <person name="Tai V."/>
            <person name="Vallon O."/>
            <person name="Piganeau G."/>
            <person name="Jancek S."/>
            <person name="Heijde M."/>
            <person name="Jabbari K."/>
            <person name="Bowler C."/>
            <person name="Lohr M."/>
            <person name="Robbens S."/>
            <person name="Werner G."/>
            <person name="Dubchak I."/>
            <person name="Pazour G.J."/>
            <person name="Ren Q."/>
            <person name="Paulsen I."/>
            <person name="Delwiche C."/>
            <person name="Schmutz J."/>
            <person name="Rokhsar D."/>
            <person name="Van de Peer Y."/>
            <person name="Moreau H."/>
            <person name="Grigoriev I.V."/>
        </authorList>
    </citation>
    <scope>NUCLEOTIDE SEQUENCE [LARGE SCALE GENOMIC DNA]</scope>
    <source>
        <strain evidence="9 10">CCE9901</strain>
    </source>
</reference>
<gene>
    <name evidence="9" type="ORF">OSTLU_18368</name>
</gene>
<proteinExistence type="predicted"/>
<evidence type="ECO:0000313" key="9">
    <source>
        <dbReference type="EMBL" id="ABP00059.1"/>
    </source>
</evidence>
<evidence type="ECO:0000256" key="2">
    <source>
        <dbReference type="ARBA" id="ARBA00004922"/>
    </source>
</evidence>
<dbReference type="AlphaFoldDB" id="A4S8H0"/>
<dbReference type="eggNOG" id="KOG2941">
    <property type="taxonomic scope" value="Eukaryota"/>
</dbReference>